<dbReference type="AlphaFoldDB" id="A0AAD9QNW3"/>
<evidence type="ECO:0000313" key="1">
    <source>
        <dbReference type="EMBL" id="KAK2564772.1"/>
    </source>
</evidence>
<reference evidence="1" key="1">
    <citation type="journal article" date="2023" name="G3 (Bethesda)">
        <title>Whole genome assembly and annotation of the endangered Caribbean coral Acropora cervicornis.</title>
        <authorList>
            <person name="Selwyn J.D."/>
            <person name="Vollmer S.V."/>
        </authorList>
    </citation>
    <scope>NUCLEOTIDE SEQUENCE</scope>
    <source>
        <strain evidence="1">K2</strain>
    </source>
</reference>
<evidence type="ECO:0000313" key="2">
    <source>
        <dbReference type="Proteomes" id="UP001249851"/>
    </source>
</evidence>
<name>A0AAD9QNW3_ACRCE</name>
<dbReference type="Proteomes" id="UP001249851">
    <property type="component" value="Unassembled WGS sequence"/>
</dbReference>
<dbReference type="PANTHER" id="PTHR19446">
    <property type="entry name" value="REVERSE TRANSCRIPTASES"/>
    <property type="match status" value="1"/>
</dbReference>
<keyword evidence="2" id="KW-1185">Reference proteome</keyword>
<gene>
    <name evidence="1" type="ORF">P5673_011457</name>
</gene>
<dbReference type="EMBL" id="JARQWQ010000021">
    <property type="protein sequence ID" value="KAK2564772.1"/>
    <property type="molecule type" value="Genomic_DNA"/>
</dbReference>
<comment type="caution">
    <text evidence="1">The sequence shown here is derived from an EMBL/GenBank/DDBJ whole genome shotgun (WGS) entry which is preliminary data.</text>
</comment>
<accession>A0AAD9QNW3</accession>
<proteinExistence type="predicted"/>
<organism evidence="1 2">
    <name type="scientific">Acropora cervicornis</name>
    <name type="common">Staghorn coral</name>
    <dbReference type="NCBI Taxonomy" id="6130"/>
    <lineage>
        <taxon>Eukaryota</taxon>
        <taxon>Metazoa</taxon>
        <taxon>Cnidaria</taxon>
        <taxon>Anthozoa</taxon>
        <taxon>Hexacorallia</taxon>
        <taxon>Scleractinia</taxon>
        <taxon>Astrocoeniina</taxon>
        <taxon>Acroporidae</taxon>
        <taxon>Acropora</taxon>
    </lineage>
</organism>
<sequence length="224" mass="24744">MNKSTGSDHIPLKLIKLAGTAMVPALVALSRFSIEHGVIFSSWKKARLAPIFKKDDETDIGNYRPVSLLGVPGKIMESELYSTLVQHIFKSNDLSGKRMPMGPIAPVYLGSSGHQDETVRSDSRPEIHLGGQRAGNKEKGATLRNFVNYNDKEPSATLHFNQFRKLKQGMAKEHGQAIFYCDVVAFPGDGLTTTAEFAVISHEKVQEYEADAGIQKQTDQRLTK</sequence>
<reference evidence="1" key="2">
    <citation type="journal article" date="2023" name="Science">
        <title>Genomic signatures of disease resistance in endangered staghorn corals.</title>
        <authorList>
            <person name="Vollmer S.V."/>
            <person name="Selwyn J.D."/>
            <person name="Despard B.A."/>
            <person name="Roesel C.L."/>
        </authorList>
    </citation>
    <scope>NUCLEOTIDE SEQUENCE</scope>
    <source>
        <strain evidence="1">K2</strain>
    </source>
</reference>
<protein>
    <submittedName>
        <fullName evidence="1">Uncharacterized protein</fullName>
    </submittedName>
</protein>